<dbReference type="RefSeq" id="WP_258213267.1">
    <property type="nucleotide sequence ID" value="NZ_JANQBD010000006.1"/>
</dbReference>
<gene>
    <name evidence="2" type="ORF">NV381_10735</name>
</gene>
<evidence type="ECO:0000313" key="3">
    <source>
        <dbReference type="Proteomes" id="UP001300012"/>
    </source>
</evidence>
<dbReference type="EMBL" id="JANQBD010000006">
    <property type="protein sequence ID" value="MCR8631679.1"/>
    <property type="molecule type" value="Genomic_DNA"/>
</dbReference>
<dbReference type="InterPro" id="IPR003814">
    <property type="entry name" value="FmdEsu_dom"/>
</dbReference>
<comment type="caution">
    <text evidence="2">The sequence shown here is derived from an EMBL/GenBank/DDBJ whole genome shotgun (WGS) entry which is preliminary data.</text>
</comment>
<accession>A0ABT1YH02</accession>
<evidence type="ECO:0000259" key="1">
    <source>
        <dbReference type="Pfam" id="PF02663"/>
    </source>
</evidence>
<sequence>MSIIYIKDNKELLHIGFQDIKKYHGNLALMAVAVGFRSLQAAFQELFGSGAPDRKEISIVSGHGGPGFRDAFEFVTRAVTRGAYQVNVDYPAAQYDPHRAQSYAYVISTTDGKSVEVSLNDGFLPMEFYDFLKKGREKTMTEQDTERFTKIKQELSDRALLLPQVELLTVRRIS</sequence>
<dbReference type="Pfam" id="PF02663">
    <property type="entry name" value="FmdE"/>
    <property type="match status" value="1"/>
</dbReference>
<reference evidence="2 3" key="1">
    <citation type="submission" date="2022-08" db="EMBL/GenBank/DDBJ databases">
        <title>Paenibacillus endoradicis sp. nov., Paenibacillus radicibacter sp. nov and Paenibacillus pararadicis sp. nov., three cold-adapted plant growth-promoting bacteria isolated from root of Larix gmelinii in Great Khingan.</title>
        <authorList>
            <person name="Xue H."/>
        </authorList>
    </citation>
    <scope>NUCLEOTIDE SEQUENCE [LARGE SCALE GENOMIC DNA]</scope>
    <source>
        <strain evidence="2 3">N5-1-1-5</strain>
    </source>
</reference>
<name>A0ABT1YH02_9BACL</name>
<protein>
    <recommendedName>
        <fullName evidence="1">Formylmethanofuran dehydrogenase subunit E domain-containing protein</fullName>
    </recommendedName>
</protein>
<keyword evidence="3" id="KW-1185">Reference proteome</keyword>
<organism evidence="2 3">
    <name type="scientific">Paenibacillus radicis</name>
    <name type="common">ex Xue et al. 2023</name>
    <dbReference type="NCBI Taxonomy" id="2972489"/>
    <lineage>
        <taxon>Bacteria</taxon>
        <taxon>Bacillati</taxon>
        <taxon>Bacillota</taxon>
        <taxon>Bacilli</taxon>
        <taxon>Bacillales</taxon>
        <taxon>Paenibacillaceae</taxon>
        <taxon>Paenibacillus</taxon>
    </lineage>
</organism>
<feature type="domain" description="Formylmethanofuran dehydrogenase subunit E" evidence="1">
    <location>
        <begin position="24"/>
        <end position="168"/>
    </location>
</feature>
<dbReference type="Proteomes" id="UP001300012">
    <property type="component" value="Unassembled WGS sequence"/>
</dbReference>
<proteinExistence type="predicted"/>
<evidence type="ECO:0000313" key="2">
    <source>
        <dbReference type="EMBL" id="MCR8631679.1"/>
    </source>
</evidence>
<dbReference type="Gene3D" id="3.30.1330.130">
    <property type="match status" value="1"/>
</dbReference>